<reference evidence="1 2" key="1">
    <citation type="submission" date="2014-04" db="EMBL/GenBank/DDBJ databases">
        <authorList>
            <consortium name="DOE Joint Genome Institute"/>
            <person name="Kuo A."/>
            <person name="Ruytinx J."/>
            <person name="Rineau F."/>
            <person name="Colpaert J."/>
            <person name="Kohler A."/>
            <person name="Nagy L.G."/>
            <person name="Floudas D."/>
            <person name="Copeland A."/>
            <person name="Barry K.W."/>
            <person name="Cichocki N."/>
            <person name="Veneault-Fourrey C."/>
            <person name="LaButti K."/>
            <person name="Lindquist E.A."/>
            <person name="Lipzen A."/>
            <person name="Lundell T."/>
            <person name="Morin E."/>
            <person name="Murat C."/>
            <person name="Sun H."/>
            <person name="Tunlid A."/>
            <person name="Henrissat B."/>
            <person name="Grigoriev I.V."/>
            <person name="Hibbett D.S."/>
            <person name="Martin F."/>
            <person name="Nordberg H.P."/>
            <person name="Cantor M.N."/>
            <person name="Hua S.X."/>
        </authorList>
    </citation>
    <scope>NUCLEOTIDE SEQUENCE [LARGE SCALE GENOMIC DNA]</scope>
    <source>
        <strain evidence="1 2">UH-Slu-Lm8-n1</strain>
    </source>
</reference>
<evidence type="ECO:0000313" key="1">
    <source>
        <dbReference type="EMBL" id="KIK42054.1"/>
    </source>
</evidence>
<organism evidence="1 2">
    <name type="scientific">Suillus luteus UH-Slu-Lm8-n1</name>
    <dbReference type="NCBI Taxonomy" id="930992"/>
    <lineage>
        <taxon>Eukaryota</taxon>
        <taxon>Fungi</taxon>
        <taxon>Dikarya</taxon>
        <taxon>Basidiomycota</taxon>
        <taxon>Agaricomycotina</taxon>
        <taxon>Agaricomycetes</taxon>
        <taxon>Agaricomycetidae</taxon>
        <taxon>Boletales</taxon>
        <taxon>Suillineae</taxon>
        <taxon>Suillaceae</taxon>
        <taxon>Suillus</taxon>
    </lineage>
</organism>
<name>A0A0D0AW40_9AGAM</name>
<sequence length="58" mass="6932">MDYDMDFSTVDYMDPTLLAQSWTSPSYRLTSYLKLRCVEINSLAHLREWQHAHKLCIH</sequence>
<proteinExistence type="predicted"/>
<protein>
    <submittedName>
        <fullName evidence="1">Unplaced genomic scaffold CY34scaffold_118, whole genome shotgun sequence</fullName>
    </submittedName>
</protein>
<dbReference type="Proteomes" id="UP000054485">
    <property type="component" value="Unassembled WGS sequence"/>
</dbReference>
<gene>
    <name evidence="1" type="ORF">CY34DRAFT_164405</name>
</gene>
<keyword evidence="2" id="KW-1185">Reference proteome</keyword>
<reference evidence="2" key="2">
    <citation type="submission" date="2015-01" db="EMBL/GenBank/DDBJ databases">
        <title>Evolutionary Origins and Diversification of the Mycorrhizal Mutualists.</title>
        <authorList>
            <consortium name="DOE Joint Genome Institute"/>
            <consortium name="Mycorrhizal Genomics Consortium"/>
            <person name="Kohler A."/>
            <person name="Kuo A."/>
            <person name="Nagy L.G."/>
            <person name="Floudas D."/>
            <person name="Copeland A."/>
            <person name="Barry K.W."/>
            <person name="Cichocki N."/>
            <person name="Veneault-Fourrey C."/>
            <person name="LaButti K."/>
            <person name="Lindquist E.A."/>
            <person name="Lipzen A."/>
            <person name="Lundell T."/>
            <person name="Morin E."/>
            <person name="Murat C."/>
            <person name="Riley R."/>
            <person name="Ohm R."/>
            <person name="Sun H."/>
            <person name="Tunlid A."/>
            <person name="Henrissat B."/>
            <person name="Grigoriev I.V."/>
            <person name="Hibbett D.S."/>
            <person name="Martin F."/>
        </authorList>
    </citation>
    <scope>NUCLEOTIDE SEQUENCE [LARGE SCALE GENOMIC DNA]</scope>
    <source>
        <strain evidence="2">UH-Slu-Lm8-n1</strain>
    </source>
</reference>
<dbReference type="EMBL" id="KN835249">
    <property type="protein sequence ID" value="KIK42054.1"/>
    <property type="molecule type" value="Genomic_DNA"/>
</dbReference>
<dbReference type="AlphaFoldDB" id="A0A0D0AW40"/>
<evidence type="ECO:0000313" key="2">
    <source>
        <dbReference type="Proteomes" id="UP000054485"/>
    </source>
</evidence>
<dbReference type="InParanoid" id="A0A0D0AW40"/>
<accession>A0A0D0AW40</accession>
<dbReference type="HOGENOM" id="CLU_2980623_0_0_1"/>